<feature type="region of interest" description="Disordered" evidence="2">
    <location>
        <begin position="282"/>
        <end position="394"/>
    </location>
</feature>
<dbReference type="InterPro" id="IPR021410">
    <property type="entry name" value="FAF"/>
</dbReference>
<name>A0ABC8U528_9AQUA</name>
<comment type="similarity">
    <text evidence="1">Belongs to the fantastic four family.</text>
</comment>
<dbReference type="EMBL" id="CAUOFW020006935">
    <property type="protein sequence ID" value="CAK9176860.1"/>
    <property type="molecule type" value="Genomic_DNA"/>
</dbReference>
<feature type="region of interest" description="Disordered" evidence="2">
    <location>
        <begin position="192"/>
        <end position="229"/>
    </location>
</feature>
<dbReference type="PANTHER" id="PTHR33155:SF8">
    <property type="entry name" value="PROTEIN FANTASTIC FOUR 1"/>
    <property type="match status" value="1"/>
</dbReference>
<comment type="caution">
    <text evidence="5">The sequence shown here is derived from an EMBL/GenBank/DDBJ whole genome shotgun (WGS) entry which is preliminary data.</text>
</comment>
<sequence length="394" mass="43269">MFSLSFHFISFPCFFSVLTLFLLKFSPPLQITTMSASVYQGLQSCLEPRLVEPCVLRHKMSPPKSNFYQSTPWPQKPNVLRPEENKENSHNDNSSNSNNGGVDGESKSKNGDSGGWSFLQALTNKSYNFKEGNGPNGNDTQKVYVHPLVKRSSSTLSPKSLEMCTESLGSETGSDNSESMDQLSSLSLETENFRGLQRSNSREFSKKLNRSGSFPPPLTSISGSDGVRVRPYREGGRLVLKAVSVPSCNGHFQADRVNGRLRLSLLKDNSIDLDHDVVVAENSETVSNEDHDEEIEKSTNFAEAEVEEKDYDEDDNDDDDDDGDSDSDSDVGDGETEDDDDDHGGYWGEDMEGNGGKVGGEVGIGDLARPSRCKEGGSGNKEMAIWRPCWVATS</sequence>
<dbReference type="Proteomes" id="UP001642360">
    <property type="component" value="Unassembled WGS sequence"/>
</dbReference>
<evidence type="ECO:0000256" key="1">
    <source>
        <dbReference type="ARBA" id="ARBA00008690"/>
    </source>
</evidence>
<evidence type="ECO:0000313" key="6">
    <source>
        <dbReference type="Proteomes" id="UP001642360"/>
    </source>
</evidence>
<feature type="compositionally biased region" description="Polar residues" evidence="2">
    <location>
        <begin position="64"/>
        <end position="73"/>
    </location>
</feature>
<feature type="chain" id="PRO_5044786419" description="FAF domain-containing protein" evidence="3">
    <location>
        <begin position="20"/>
        <end position="394"/>
    </location>
</feature>
<proteinExistence type="inferred from homology"/>
<reference evidence="5 6" key="1">
    <citation type="submission" date="2024-02" db="EMBL/GenBank/DDBJ databases">
        <authorList>
            <person name="Vignale AGUSTIN F."/>
            <person name="Sosa J E."/>
            <person name="Modenutti C."/>
        </authorList>
    </citation>
    <scope>NUCLEOTIDE SEQUENCE [LARGE SCALE GENOMIC DNA]</scope>
</reference>
<dbReference type="PANTHER" id="PTHR33155">
    <property type="entry name" value="FANTASTIC FOUR-LIKE PROTEIN (DUF3049)"/>
    <property type="match status" value="1"/>
</dbReference>
<accession>A0ABC8U528</accession>
<keyword evidence="3" id="KW-0732">Signal</keyword>
<feature type="compositionally biased region" description="Gly residues" evidence="2">
    <location>
        <begin position="353"/>
        <end position="363"/>
    </location>
</feature>
<dbReference type="Pfam" id="PF11250">
    <property type="entry name" value="FAF"/>
    <property type="match status" value="1"/>
</dbReference>
<dbReference type="InterPro" id="IPR046431">
    <property type="entry name" value="FAF_dom"/>
</dbReference>
<evidence type="ECO:0000256" key="3">
    <source>
        <dbReference type="SAM" id="SignalP"/>
    </source>
</evidence>
<evidence type="ECO:0000256" key="2">
    <source>
        <dbReference type="SAM" id="MobiDB-lite"/>
    </source>
</evidence>
<organism evidence="5 6">
    <name type="scientific">Ilex paraguariensis</name>
    <name type="common">yerba mate</name>
    <dbReference type="NCBI Taxonomy" id="185542"/>
    <lineage>
        <taxon>Eukaryota</taxon>
        <taxon>Viridiplantae</taxon>
        <taxon>Streptophyta</taxon>
        <taxon>Embryophyta</taxon>
        <taxon>Tracheophyta</taxon>
        <taxon>Spermatophyta</taxon>
        <taxon>Magnoliopsida</taxon>
        <taxon>eudicotyledons</taxon>
        <taxon>Gunneridae</taxon>
        <taxon>Pentapetalae</taxon>
        <taxon>asterids</taxon>
        <taxon>campanulids</taxon>
        <taxon>Aquifoliales</taxon>
        <taxon>Aquifoliaceae</taxon>
        <taxon>Ilex</taxon>
    </lineage>
</organism>
<dbReference type="AlphaFoldDB" id="A0ABC8U528"/>
<feature type="domain" description="FAF" evidence="4">
    <location>
        <begin position="213"/>
        <end position="265"/>
    </location>
</feature>
<feature type="compositionally biased region" description="Acidic residues" evidence="2">
    <location>
        <begin position="304"/>
        <end position="342"/>
    </location>
</feature>
<feature type="signal peptide" evidence="3">
    <location>
        <begin position="1"/>
        <end position="19"/>
    </location>
</feature>
<evidence type="ECO:0000259" key="4">
    <source>
        <dbReference type="Pfam" id="PF11250"/>
    </source>
</evidence>
<evidence type="ECO:0000313" key="5">
    <source>
        <dbReference type="EMBL" id="CAK9176860.1"/>
    </source>
</evidence>
<keyword evidence="6" id="KW-1185">Reference proteome</keyword>
<protein>
    <recommendedName>
        <fullName evidence="4">FAF domain-containing protein</fullName>
    </recommendedName>
</protein>
<feature type="region of interest" description="Disordered" evidence="2">
    <location>
        <begin position="64"/>
        <end position="115"/>
    </location>
</feature>
<gene>
    <name evidence="5" type="ORF">ILEXP_LOCUS46727</name>
</gene>
<feature type="compositionally biased region" description="Basic and acidic residues" evidence="2">
    <location>
        <begin position="81"/>
        <end position="90"/>
    </location>
</feature>